<gene>
    <name evidence="9" type="ORF">AGRA3207_003568</name>
</gene>
<evidence type="ECO:0000256" key="6">
    <source>
        <dbReference type="ARBA" id="ARBA00023136"/>
    </source>
</evidence>
<evidence type="ECO:0000313" key="10">
    <source>
        <dbReference type="Proteomes" id="UP001049518"/>
    </source>
</evidence>
<dbReference type="Pfam" id="PF00528">
    <property type="entry name" value="BPD_transp_1"/>
    <property type="match status" value="1"/>
</dbReference>
<comment type="subcellular location">
    <subcellularLocation>
        <location evidence="1 7">Cell membrane</location>
        <topology evidence="1 7">Multi-pass membrane protein</topology>
    </subcellularLocation>
</comment>
<name>A0ABX8QUT6_9ACTN</name>
<dbReference type="InterPro" id="IPR035906">
    <property type="entry name" value="MetI-like_sf"/>
</dbReference>
<dbReference type="SUPFAM" id="SSF161098">
    <property type="entry name" value="MetI-like"/>
    <property type="match status" value="1"/>
</dbReference>
<feature type="transmembrane region" description="Helical" evidence="7">
    <location>
        <begin position="12"/>
        <end position="30"/>
    </location>
</feature>
<comment type="similarity">
    <text evidence="7">Belongs to the binding-protein-dependent transport system permease family.</text>
</comment>
<feature type="domain" description="ABC transmembrane type-1" evidence="8">
    <location>
        <begin position="62"/>
        <end position="246"/>
    </location>
</feature>
<dbReference type="EMBL" id="CP059572">
    <property type="protein sequence ID" value="QXJ22550.1"/>
    <property type="molecule type" value="Genomic_DNA"/>
</dbReference>
<feature type="transmembrane region" description="Helical" evidence="7">
    <location>
        <begin position="106"/>
        <end position="124"/>
    </location>
</feature>
<keyword evidence="3" id="KW-1003">Cell membrane</keyword>
<evidence type="ECO:0000256" key="3">
    <source>
        <dbReference type="ARBA" id="ARBA00022475"/>
    </source>
</evidence>
<evidence type="ECO:0000256" key="4">
    <source>
        <dbReference type="ARBA" id="ARBA00022692"/>
    </source>
</evidence>
<keyword evidence="2 7" id="KW-0813">Transport</keyword>
<keyword evidence="4 7" id="KW-0812">Transmembrane</keyword>
<organism evidence="9 10">
    <name type="scientific">Actinomadura graeca</name>
    <dbReference type="NCBI Taxonomy" id="2750812"/>
    <lineage>
        <taxon>Bacteria</taxon>
        <taxon>Bacillati</taxon>
        <taxon>Actinomycetota</taxon>
        <taxon>Actinomycetes</taxon>
        <taxon>Streptosporangiales</taxon>
        <taxon>Thermomonosporaceae</taxon>
        <taxon>Actinomadura</taxon>
    </lineage>
</organism>
<evidence type="ECO:0000256" key="2">
    <source>
        <dbReference type="ARBA" id="ARBA00022448"/>
    </source>
</evidence>
<evidence type="ECO:0000313" key="9">
    <source>
        <dbReference type="EMBL" id="QXJ22550.1"/>
    </source>
</evidence>
<keyword evidence="6 7" id="KW-0472">Membrane</keyword>
<dbReference type="Proteomes" id="UP001049518">
    <property type="component" value="Chromosome"/>
</dbReference>
<dbReference type="PANTHER" id="PTHR30151">
    <property type="entry name" value="ALKANE SULFONATE ABC TRANSPORTER-RELATED, MEMBRANE SUBUNIT"/>
    <property type="match status" value="1"/>
</dbReference>
<feature type="transmembrane region" description="Helical" evidence="7">
    <location>
        <begin position="223"/>
        <end position="242"/>
    </location>
</feature>
<dbReference type="PANTHER" id="PTHR30151:SF38">
    <property type="entry name" value="ALIPHATIC SULFONATES TRANSPORT PERMEASE PROTEIN SSUC-RELATED"/>
    <property type="match status" value="1"/>
</dbReference>
<evidence type="ECO:0000259" key="8">
    <source>
        <dbReference type="PROSITE" id="PS50928"/>
    </source>
</evidence>
<dbReference type="InterPro" id="IPR000515">
    <property type="entry name" value="MetI-like"/>
</dbReference>
<dbReference type="RefSeq" id="WP_231335821.1">
    <property type="nucleotide sequence ID" value="NZ_CP059572.1"/>
</dbReference>
<feature type="transmembrane region" description="Helical" evidence="7">
    <location>
        <begin position="130"/>
        <end position="150"/>
    </location>
</feature>
<sequence length="266" mass="28450">MTTPRIGRHVGGAAAGLVVPVAAITLWWVLSADSASIYYPPLQTSLERFADVWGTQPGLGDAFTSIVRFLLGYLLAAATGIGFGIPVGLSPRLRRAIAPITEFSRSLPIAALIPVVFVIFGPGIRMEVSLIAFAAVWPIFLNTIDGVRGVDETMLAMARVHRLSRAMRLRCVLLPAAMPQIFSGLQVSLSIGLSITIVASMFGGSDGVGFFVLNAQRTYDMPAMWAGILLLAIIGLVSALLLELVQRKMLAWHAGWRGHAQGGDRT</sequence>
<dbReference type="PROSITE" id="PS50928">
    <property type="entry name" value="ABC_TM1"/>
    <property type="match status" value="1"/>
</dbReference>
<reference evidence="9" key="1">
    <citation type="submission" date="2020-07" db="EMBL/GenBank/DDBJ databases">
        <authorList>
            <person name="Tarantini F.S."/>
            <person name="Hong K.W."/>
            <person name="Chan K.G."/>
        </authorList>
    </citation>
    <scope>NUCLEOTIDE SEQUENCE</scope>
    <source>
        <strain evidence="9">32-07</strain>
    </source>
</reference>
<proteinExistence type="inferred from homology"/>
<keyword evidence="5 7" id="KW-1133">Transmembrane helix</keyword>
<accession>A0ABX8QUT6</accession>
<keyword evidence="10" id="KW-1185">Reference proteome</keyword>
<dbReference type="CDD" id="cd06261">
    <property type="entry name" value="TM_PBP2"/>
    <property type="match status" value="1"/>
</dbReference>
<dbReference type="Gene3D" id="1.10.3720.10">
    <property type="entry name" value="MetI-like"/>
    <property type="match status" value="1"/>
</dbReference>
<feature type="transmembrane region" description="Helical" evidence="7">
    <location>
        <begin position="171"/>
        <end position="203"/>
    </location>
</feature>
<evidence type="ECO:0000256" key="5">
    <source>
        <dbReference type="ARBA" id="ARBA00022989"/>
    </source>
</evidence>
<feature type="transmembrane region" description="Helical" evidence="7">
    <location>
        <begin position="66"/>
        <end position="85"/>
    </location>
</feature>
<protein>
    <submittedName>
        <fullName evidence="9">ABC transporter permease</fullName>
    </submittedName>
</protein>
<evidence type="ECO:0000256" key="7">
    <source>
        <dbReference type="RuleBase" id="RU363032"/>
    </source>
</evidence>
<evidence type="ECO:0000256" key="1">
    <source>
        <dbReference type="ARBA" id="ARBA00004651"/>
    </source>
</evidence>